<feature type="domain" description="Senescence" evidence="8">
    <location>
        <begin position="179"/>
        <end position="288"/>
    </location>
</feature>
<evidence type="ECO:0000256" key="3">
    <source>
        <dbReference type="ARBA" id="ARBA00022842"/>
    </source>
</evidence>
<keyword evidence="3" id="KW-0460">Magnesium</keyword>
<protein>
    <recommendedName>
        <fullName evidence="8">Senescence domain-containing protein</fullName>
    </recommendedName>
</protein>
<evidence type="ECO:0000256" key="2">
    <source>
        <dbReference type="ARBA" id="ARBA00022692"/>
    </source>
</evidence>
<dbReference type="SUPFAM" id="SSF81665">
    <property type="entry name" value="Calcium ATPase, transmembrane domain M"/>
    <property type="match status" value="1"/>
</dbReference>
<dbReference type="PRINTS" id="PR00119">
    <property type="entry name" value="CATATPASE"/>
</dbReference>
<proteinExistence type="predicted"/>
<dbReference type="InterPro" id="IPR023214">
    <property type="entry name" value="HAD_sf"/>
</dbReference>
<dbReference type="InterPro" id="IPR036412">
    <property type="entry name" value="HAD-like_sf"/>
</dbReference>
<dbReference type="InterPro" id="IPR009686">
    <property type="entry name" value="Senescence/spartin_C"/>
</dbReference>
<evidence type="ECO:0000313" key="9">
    <source>
        <dbReference type="EMBL" id="KAH0932628.1"/>
    </source>
</evidence>
<organism evidence="9 10">
    <name type="scientific">Brassica napus</name>
    <name type="common">Rape</name>
    <dbReference type="NCBI Taxonomy" id="3708"/>
    <lineage>
        <taxon>Eukaryota</taxon>
        <taxon>Viridiplantae</taxon>
        <taxon>Streptophyta</taxon>
        <taxon>Embryophyta</taxon>
        <taxon>Tracheophyta</taxon>
        <taxon>Spermatophyta</taxon>
        <taxon>Magnoliopsida</taxon>
        <taxon>eudicotyledons</taxon>
        <taxon>Gunneridae</taxon>
        <taxon>Pentapetalae</taxon>
        <taxon>rosids</taxon>
        <taxon>malvids</taxon>
        <taxon>Brassicales</taxon>
        <taxon>Brassicaceae</taxon>
        <taxon>Brassiceae</taxon>
        <taxon>Brassica</taxon>
    </lineage>
</organism>
<dbReference type="InterPro" id="IPR023298">
    <property type="entry name" value="ATPase_P-typ_TM_dom_sf"/>
</dbReference>
<reference evidence="9 10" key="1">
    <citation type="submission" date="2021-05" db="EMBL/GenBank/DDBJ databases">
        <title>Genome Assembly of Synthetic Allotetraploid Brassica napus Reveals Homoeologous Exchanges between Subgenomes.</title>
        <authorList>
            <person name="Davis J.T."/>
        </authorList>
    </citation>
    <scope>NUCLEOTIDE SEQUENCE [LARGE SCALE GENOMIC DNA]</scope>
    <source>
        <strain evidence="10">cv. Da-Ae</strain>
        <tissue evidence="9">Seedling</tissue>
    </source>
</reference>
<feature type="transmembrane region" description="Helical" evidence="7">
    <location>
        <begin position="455"/>
        <end position="476"/>
    </location>
</feature>
<name>A0ABQ8DTQ4_BRANA</name>
<feature type="transmembrane region" description="Helical" evidence="7">
    <location>
        <begin position="363"/>
        <end position="384"/>
    </location>
</feature>
<gene>
    <name evidence="9" type="ORF">HID58_009745</name>
</gene>
<sequence>MLYQDNPFAQTNPYVSSSPNLYPPVSSSPNHGDSSNNQPPSAPPQAVEEVHIRVPGAIPTSSTNHTAWSSRAAISPSFESCRERASSPFSPTSLTRSRQENVLHGLDHVLRDYCCFVGQRMSEKAKGEEGEEVLGNSMAAATFPEELKGERKDIVEGQCAAYWTTLAPNIEDYSSKTAKMIASWSGQLIRGILWCGDVTVERLKRGNEVMKNRLSRAEKEKDVSPETLRRIKRVKRVTQMTEKVATGVLSGVVKVSGLITSSVANSKAGKKFFGLLPGEIILASLDGFRLQHCIHSWELIEKADGFARVFPEHKYEIVNKLQERKHIVGMTGDGVNDAPALKKADIGIAVADATDAARGASDIVLTAPGLSVIISAVLTSRAIFQRMKNYTIYAVSITIRIVFGFMLIALIWEFDFSAFMVLIIAILNDGTIMTISKDRVKPSPTPDSWKLKEIFATGIVLGGYQAVMSVVFFWSIHKTDLFSDKFGVRYIRDNNDELIGAVYLQVSIISQAPSLSREKKPTEIHLTLLPICRLRLHIAVYADWTFAKVKGIGWGWAGVIWVYSIVTYFPQDLLKFAIRYILSGKAWISFFDNRVHRTNSL</sequence>
<feature type="compositionally biased region" description="Polar residues" evidence="6">
    <location>
        <begin position="7"/>
        <end position="33"/>
    </location>
</feature>
<feature type="transmembrane region" description="Helical" evidence="7">
    <location>
        <begin position="391"/>
        <end position="412"/>
    </location>
</feature>
<dbReference type="Pfam" id="PF06911">
    <property type="entry name" value="Senescence"/>
    <property type="match status" value="1"/>
</dbReference>
<keyword evidence="5 7" id="KW-0472">Membrane</keyword>
<evidence type="ECO:0000256" key="6">
    <source>
        <dbReference type="SAM" id="MobiDB-lite"/>
    </source>
</evidence>
<feature type="transmembrane region" description="Helical" evidence="7">
    <location>
        <begin position="418"/>
        <end position="435"/>
    </location>
</feature>
<accession>A0ABQ8DTQ4</accession>
<dbReference type="Proteomes" id="UP000824890">
    <property type="component" value="Unassembled WGS sequence"/>
</dbReference>
<comment type="subcellular location">
    <subcellularLocation>
        <location evidence="1">Membrane</location>
    </subcellularLocation>
</comment>
<evidence type="ECO:0000259" key="8">
    <source>
        <dbReference type="Pfam" id="PF06911"/>
    </source>
</evidence>
<evidence type="ECO:0000256" key="4">
    <source>
        <dbReference type="ARBA" id="ARBA00022989"/>
    </source>
</evidence>
<dbReference type="EMBL" id="JAGKQM010000003">
    <property type="protein sequence ID" value="KAH0932628.1"/>
    <property type="molecule type" value="Genomic_DNA"/>
</dbReference>
<keyword evidence="10" id="KW-1185">Reference proteome</keyword>
<dbReference type="InterPro" id="IPR001757">
    <property type="entry name" value="P_typ_ATPase"/>
</dbReference>
<keyword evidence="2 7" id="KW-0812">Transmembrane</keyword>
<dbReference type="NCBIfam" id="TIGR01494">
    <property type="entry name" value="ATPase_P-type"/>
    <property type="match status" value="1"/>
</dbReference>
<dbReference type="SUPFAM" id="SSF56784">
    <property type="entry name" value="HAD-like"/>
    <property type="match status" value="1"/>
</dbReference>
<evidence type="ECO:0000256" key="7">
    <source>
        <dbReference type="SAM" id="Phobius"/>
    </source>
</evidence>
<feature type="region of interest" description="Disordered" evidence="6">
    <location>
        <begin position="1"/>
        <end position="47"/>
    </location>
</feature>
<feature type="transmembrane region" description="Helical" evidence="7">
    <location>
        <begin position="551"/>
        <end position="569"/>
    </location>
</feature>
<dbReference type="PANTHER" id="PTHR42861">
    <property type="entry name" value="CALCIUM-TRANSPORTING ATPASE"/>
    <property type="match status" value="1"/>
</dbReference>
<keyword evidence="4 7" id="KW-1133">Transmembrane helix</keyword>
<evidence type="ECO:0000313" key="10">
    <source>
        <dbReference type="Proteomes" id="UP000824890"/>
    </source>
</evidence>
<dbReference type="PRINTS" id="PR00120">
    <property type="entry name" value="HATPASE"/>
</dbReference>
<evidence type="ECO:0000256" key="1">
    <source>
        <dbReference type="ARBA" id="ARBA00004370"/>
    </source>
</evidence>
<comment type="caution">
    <text evidence="9">The sequence shown here is derived from an EMBL/GenBank/DDBJ whole genome shotgun (WGS) entry which is preliminary data.</text>
</comment>
<dbReference type="Gene3D" id="1.20.1110.10">
    <property type="entry name" value="Calcium-transporting ATPase, transmembrane domain"/>
    <property type="match status" value="1"/>
</dbReference>
<evidence type="ECO:0000256" key="5">
    <source>
        <dbReference type="ARBA" id="ARBA00023136"/>
    </source>
</evidence>
<dbReference type="Gene3D" id="3.40.50.1000">
    <property type="entry name" value="HAD superfamily/HAD-like"/>
    <property type="match status" value="1"/>
</dbReference>